<feature type="compositionally biased region" description="Basic and acidic residues" evidence="1">
    <location>
        <begin position="1"/>
        <end position="20"/>
    </location>
</feature>
<dbReference type="EMBL" id="JAEIOS010000011">
    <property type="protein sequence ID" value="MBI8989050.1"/>
    <property type="molecule type" value="Genomic_DNA"/>
</dbReference>
<name>A0A934I0J6_9CORY</name>
<feature type="region of interest" description="Disordered" evidence="1">
    <location>
        <begin position="1"/>
        <end position="35"/>
    </location>
</feature>
<evidence type="ECO:0000256" key="2">
    <source>
        <dbReference type="SAM" id="Phobius"/>
    </source>
</evidence>
<gene>
    <name evidence="3" type="ORF">JDV75_04670</name>
</gene>
<organism evidence="3 4">
    <name type="scientific">Corynebacterium meridianum</name>
    <dbReference type="NCBI Taxonomy" id="2765363"/>
    <lineage>
        <taxon>Bacteria</taxon>
        <taxon>Bacillati</taxon>
        <taxon>Actinomycetota</taxon>
        <taxon>Actinomycetes</taxon>
        <taxon>Mycobacteriales</taxon>
        <taxon>Corynebacteriaceae</taxon>
        <taxon>Corynebacterium</taxon>
    </lineage>
</organism>
<accession>A0A934I0J6</accession>
<protein>
    <submittedName>
        <fullName evidence="3">DUF3099 domain-containing protein</fullName>
    </submittedName>
</protein>
<feature type="region of interest" description="Disordered" evidence="1">
    <location>
        <begin position="148"/>
        <end position="182"/>
    </location>
</feature>
<dbReference type="Proteomes" id="UP000645966">
    <property type="component" value="Unassembled WGS sequence"/>
</dbReference>
<keyword evidence="2" id="KW-0472">Membrane</keyword>
<keyword evidence="4" id="KW-1185">Reference proteome</keyword>
<evidence type="ECO:0000313" key="4">
    <source>
        <dbReference type="Proteomes" id="UP000645966"/>
    </source>
</evidence>
<feature type="transmembrane region" description="Helical" evidence="2">
    <location>
        <begin position="99"/>
        <end position="120"/>
    </location>
</feature>
<dbReference type="Pfam" id="PF11298">
    <property type="entry name" value="DUF3099"/>
    <property type="match status" value="1"/>
</dbReference>
<evidence type="ECO:0000256" key="1">
    <source>
        <dbReference type="SAM" id="MobiDB-lite"/>
    </source>
</evidence>
<dbReference type="RefSeq" id="WP_198738071.1">
    <property type="nucleotide sequence ID" value="NZ_JAEIOS010000011.1"/>
</dbReference>
<keyword evidence="2" id="KW-0812">Transmembrane</keyword>
<feature type="transmembrane region" description="Helical" evidence="2">
    <location>
        <begin position="72"/>
        <end position="93"/>
    </location>
</feature>
<sequence length="182" mass="20129">MVQQRSGDEPGGDSRGHESAGRPAGSRVATVTPVSPRRRGLRRLFRRRGRVELITDARQTPLDNLNARRRKYAILQGSRIPFLLASAVTWVWWENTWVSAILFLISVPLPWIAVVIGNGAGEPRDPRVKQIYKPAVVRERNAQHILQADRAPELGPTVLESDEDGRPAPGTTDPGGPVIDHD</sequence>
<comment type="caution">
    <text evidence="3">The sequence shown here is derived from an EMBL/GenBank/DDBJ whole genome shotgun (WGS) entry which is preliminary data.</text>
</comment>
<evidence type="ECO:0000313" key="3">
    <source>
        <dbReference type="EMBL" id="MBI8989050.1"/>
    </source>
</evidence>
<proteinExistence type="predicted"/>
<keyword evidence="2" id="KW-1133">Transmembrane helix</keyword>
<dbReference type="InterPro" id="IPR021449">
    <property type="entry name" value="DUF3099"/>
</dbReference>
<dbReference type="AlphaFoldDB" id="A0A934I0J6"/>
<reference evidence="3" key="1">
    <citation type="submission" date="2020-12" db="EMBL/GenBank/DDBJ databases">
        <title>Genome public.</title>
        <authorList>
            <person name="Sun Q."/>
        </authorList>
    </citation>
    <scope>NUCLEOTIDE SEQUENCE</scope>
    <source>
        <strain evidence="3">CCM 8863</strain>
    </source>
</reference>